<name>A0A501QG82_9FLAO</name>
<gene>
    <name evidence="1" type="ORF">FJA49_04140</name>
</gene>
<keyword evidence="2" id="KW-1185">Reference proteome</keyword>
<dbReference type="OrthoDB" id="1369622at2"/>
<dbReference type="Proteomes" id="UP000319175">
    <property type="component" value="Unassembled WGS sequence"/>
</dbReference>
<protein>
    <submittedName>
        <fullName evidence="1">Uncharacterized protein</fullName>
    </submittedName>
</protein>
<reference evidence="1 2" key="1">
    <citation type="submission" date="2019-06" db="EMBL/GenBank/DDBJ databases">
        <title>Flavobacterium sp. MaA-Y11 from geoumgang.</title>
        <authorList>
            <person name="Jeong S."/>
        </authorList>
    </citation>
    <scope>NUCLEOTIDE SEQUENCE [LARGE SCALE GENOMIC DNA]</scope>
    <source>
        <strain evidence="1 2">MaA-Y11</strain>
    </source>
</reference>
<dbReference type="AlphaFoldDB" id="A0A501QG82"/>
<proteinExistence type="predicted"/>
<organism evidence="1 2">
    <name type="scientific">Flavobacterium microcysteis</name>
    <dbReference type="NCBI Taxonomy" id="2596891"/>
    <lineage>
        <taxon>Bacteria</taxon>
        <taxon>Pseudomonadati</taxon>
        <taxon>Bacteroidota</taxon>
        <taxon>Flavobacteriia</taxon>
        <taxon>Flavobacteriales</taxon>
        <taxon>Flavobacteriaceae</taxon>
        <taxon>Flavobacterium</taxon>
    </lineage>
</organism>
<evidence type="ECO:0000313" key="1">
    <source>
        <dbReference type="EMBL" id="TPD71097.1"/>
    </source>
</evidence>
<evidence type="ECO:0000313" key="2">
    <source>
        <dbReference type="Proteomes" id="UP000319175"/>
    </source>
</evidence>
<sequence>MKPTFIELMAGNITWVIHEGEHYFVVNEIRQKYADLKFPPDKMVKLPVGGFMVNVIKAEDIEEMTEFDKNVVKFMKHKK</sequence>
<comment type="caution">
    <text evidence="1">The sequence shown here is derived from an EMBL/GenBank/DDBJ whole genome shotgun (WGS) entry which is preliminary data.</text>
</comment>
<dbReference type="EMBL" id="VFJE01000051">
    <property type="protein sequence ID" value="TPD71097.1"/>
    <property type="molecule type" value="Genomic_DNA"/>
</dbReference>
<accession>A0A501QG82</accession>
<dbReference type="RefSeq" id="WP_139999159.1">
    <property type="nucleotide sequence ID" value="NZ_VFJE01000051.1"/>
</dbReference>